<dbReference type="Gene3D" id="3.50.50.60">
    <property type="entry name" value="FAD/NAD(P)-binding domain"/>
    <property type="match status" value="1"/>
</dbReference>
<protein>
    <submittedName>
        <fullName evidence="2">Putative monooxygenase</fullName>
    </submittedName>
</protein>
<dbReference type="GO" id="GO:0004497">
    <property type="term" value="F:monooxygenase activity"/>
    <property type="evidence" value="ECO:0007669"/>
    <property type="project" value="UniProtKB-KW"/>
</dbReference>
<dbReference type="AlphaFoldDB" id="F8P5J3"/>
<gene>
    <name evidence="2" type="primary">mox4</name>
    <name evidence="2" type="ORF">SERLADRAFT_474902</name>
</gene>
<feature type="signal peptide" evidence="1">
    <location>
        <begin position="1"/>
        <end position="18"/>
    </location>
</feature>
<dbReference type="Proteomes" id="UP000008064">
    <property type="component" value="Unassembled WGS sequence"/>
</dbReference>
<evidence type="ECO:0000256" key="1">
    <source>
        <dbReference type="SAM" id="SignalP"/>
    </source>
</evidence>
<dbReference type="GeneID" id="18820546"/>
<dbReference type="KEGG" id="sla:SERLADRAFT_474902"/>
<dbReference type="SUPFAM" id="SSF51905">
    <property type="entry name" value="FAD/NAD(P)-binding domain"/>
    <property type="match status" value="1"/>
</dbReference>
<sequence length="555" mass="62609">MSPSSLALISAVLTVCVASCTILARRLRYKAFVEQTCLVDLPHVADDRTEYHKLDGTVVICGGSIAGLLTARVCHNHFKRIIIVEPEAWLATDEARKVKAWTQEKDRSRIIQYRSLQGSQCFTLMAYRTFFPNFDDEAEASEIPITNYDFRTYIWGYFPTAPYHQYPNGLPPVCFPSRRGLETLLRRLVLDKDKFPNIEYVVGSVSEFHADPACPSRLQKVTVRTDDGNIDLNAELVVDCTGASHAGVRMLRHAGYGFADNYPKGTLPFDKLGVSYDQKMHYVTMELTVPPELGNRLPIPGGYEGRPAIFISVTQGSKDHKTIYWLRVDGNRVHVCCGGWGKPEVPRTLKGAQEWARSMVLDNPIPDWFFESMDMLEEVESTMHVSFIRVPPSVYYRFHQAVNLPSNWVALGDSVMRLNPVFGQGITKAIFGIIALNRVLRTIPTVHPSDSKQSSHILPSNFSKQFFDGQERSIGSIWSGTKTVDYGYKTTVPIDGETLSQGSWLRWYIGKLQIISLKDRDVNSVLWHNRMFLAPGIDIMHPKLVLKVLWSCVVG</sequence>
<dbReference type="OrthoDB" id="2675609at2759"/>
<name>F8P5J3_SERL9</name>
<keyword evidence="2" id="KW-0503">Monooxygenase</keyword>
<dbReference type="RefSeq" id="XP_007321666.1">
    <property type="nucleotide sequence ID" value="XM_007321604.1"/>
</dbReference>
<organism>
    <name type="scientific">Serpula lacrymans var. lacrymans (strain S7.9)</name>
    <name type="common">Dry rot fungus</name>
    <dbReference type="NCBI Taxonomy" id="578457"/>
    <lineage>
        <taxon>Eukaryota</taxon>
        <taxon>Fungi</taxon>
        <taxon>Dikarya</taxon>
        <taxon>Basidiomycota</taxon>
        <taxon>Agaricomycotina</taxon>
        <taxon>Agaricomycetes</taxon>
        <taxon>Agaricomycetidae</taxon>
        <taxon>Boletales</taxon>
        <taxon>Coniophorineae</taxon>
        <taxon>Serpulaceae</taxon>
        <taxon>Serpula</taxon>
    </lineage>
</organism>
<keyword evidence="1" id="KW-0732">Signal</keyword>
<proteinExistence type="predicted"/>
<evidence type="ECO:0000313" key="2">
    <source>
        <dbReference type="EMBL" id="EGO21880.1"/>
    </source>
</evidence>
<accession>F8P5J3</accession>
<dbReference type="HOGENOM" id="CLU_025587_1_0_1"/>
<keyword evidence="2" id="KW-0560">Oxidoreductase</keyword>
<reference evidence="2" key="1">
    <citation type="submission" date="2011-04" db="EMBL/GenBank/DDBJ databases">
        <title>Evolution of plant cell wall degrading machinery underlies the functional diversity of forest fungi.</title>
        <authorList>
            <consortium name="US DOE Joint Genome Institute (JGI-PGF)"/>
            <person name="Eastwood D.C."/>
            <person name="Floudas D."/>
            <person name="Binder M."/>
            <person name="Majcherczyk A."/>
            <person name="Schneider P."/>
            <person name="Aerts A."/>
            <person name="Asiegbu F.O."/>
            <person name="Baker S.E."/>
            <person name="Barry K."/>
            <person name="Bendiksby M."/>
            <person name="Blumentritt M."/>
            <person name="Coutinho P.M."/>
            <person name="Cullen D."/>
            <person name="Cullen D."/>
            <person name="Gathman A."/>
            <person name="Goodell B."/>
            <person name="Henrissat B."/>
            <person name="Ihrmark K."/>
            <person name="Kauserud H."/>
            <person name="Kohler A."/>
            <person name="LaButti K."/>
            <person name="Lapidus A."/>
            <person name="Lavin J.L."/>
            <person name="Lee Y.-H."/>
            <person name="Lindquist E."/>
            <person name="Lilly W."/>
            <person name="Lucas S."/>
            <person name="Morin E."/>
            <person name="Murat C."/>
            <person name="Oguiza J.A."/>
            <person name="Park J."/>
            <person name="Pisabarro A.G."/>
            <person name="Riley R."/>
            <person name="Rosling A."/>
            <person name="Salamov A."/>
            <person name="Schmidt O."/>
            <person name="Schmutz J."/>
            <person name="Skrede I."/>
            <person name="Stenlid J."/>
            <person name="Wiebenga A."/>
            <person name="Xie X."/>
            <person name="Kues U."/>
            <person name="Hibbett D.S."/>
            <person name="Hoffmeister D."/>
            <person name="Hogberg N."/>
            <person name="Martin F."/>
            <person name="Grigoriev I.V."/>
            <person name="Watkinson S.C."/>
        </authorList>
    </citation>
    <scope>NUCLEOTIDE SEQUENCE</scope>
    <source>
        <strain evidence="2">S7.9</strain>
    </source>
</reference>
<dbReference type="EMBL" id="GL945438">
    <property type="protein sequence ID" value="EGO21880.1"/>
    <property type="molecule type" value="Genomic_DNA"/>
</dbReference>
<feature type="chain" id="PRO_5003381869" evidence="1">
    <location>
        <begin position="19"/>
        <end position="555"/>
    </location>
</feature>
<dbReference type="InterPro" id="IPR036188">
    <property type="entry name" value="FAD/NAD-bd_sf"/>
</dbReference>